<evidence type="ECO:0000259" key="11">
    <source>
        <dbReference type="PROSITE" id="PS51084"/>
    </source>
</evidence>
<protein>
    <recommendedName>
        <fullName evidence="1 9">Bis(5'-adenosyl)-triphosphatase</fullName>
        <ecNumber evidence="1 9">3.6.1.29</ecNumber>
    </recommendedName>
</protein>
<evidence type="ECO:0000256" key="1">
    <source>
        <dbReference type="ARBA" id="ARBA00012377"/>
    </source>
</evidence>
<keyword evidence="3 9" id="KW-0378">Hydrolase</keyword>
<dbReference type="PANTHER" id="PTHR23088">
    <property type="entry name" value="NITRILASE-RELATED"/>
    <property type="match status" value="1"/>
</dbReference>
<comment type="cofactor">
    <cofactor evidence="9">
        <name>Mn(2+)</name>
        <dbReference type="ChEBI" id="CHEBI:29035"/>
    </cofactor>
</comment>
<feature type="binding site" evidence="6">
    <location>
        <position position="427"/>
    </location>
    <ligand>
        <name>substrate</name>
    </ligand>
</feature>
<dbReference type="Gene3D" id="3.30.428.10">
    <property type="entry name" value="HIT-like"/>
    <property type="match status" value="1"/>
</dbReference>
<dbReference type="Pfam" id="PF00795">
    <property type="entry name" value="CN_hydrolase"/>
    <property type="match status" value="1"/>
</dbReference>
<dbReference type="SUPFAM" id="SSF56317">
    <property type="entry name" value="Carbon-nitrogen hydrolase"/>
    <property type="match status" value="1"/>
</dbReference>
<dbReference type="InterPro" id="IPR039383">
    <property type="entry name" value="FHIT"/>
</dbReference>
<dbReference type="InterPro" id="IPR036526">
    <property type="entry name" value="C-N_Hydrolase_sf"/>
</dbReference>
<feature type="site" description="Important for induction of apoptosis" evidence="7">
    <location>
        <position position="458"/>
    </location>
</feature>
<name>A0AA85IZK9_TRIRE</name>
<evidence type="ECO:0000256" key="5">
    <source>
        <dbReference type="PIRSR" id="PIRSR639383-1"/>
    </source>
</evidence>
<evidence type="ECO:0000256" key="6">
    <source>
        <dbReference type="PIRSR" id="PIRSR639383-2"/>
    </source>
</evidence>
<dbReference type="InterPro" id="IPR019808">
    <property type="entry name" value="Histidine_triad_CS"/>
</dbReference>
<dbReference type="CDD" id="cd07572">
    <property type="entry name" value="nit"/>
    <property type="match status" value="1"/>
</dbReference>
<reference evidence="13" key="2">
    <citation type="submission" date="2023-11" db="UniProtKB">
        <authorList>
            <consortium name="WormBaseParasite"/>
        </authorList>
    </citation>
    <scope>IDENTIFICATION</scope>
</reference>
<evidence type="ECO:0000256" key="8">
    <source>
        <dbReference type="PROSITE-ProRule" id="PRU00464"/>
    </source>
</evidence>
<dbReference type="GO" id="GO:0000166">
    <property type="term" value="F:nucleotide binding"/>
    <property type="evidence" value="ECO:0007669"/>
    <property type="project" value="UniProtKB-KW"/>
</dbReference>
<dbReference type="PROSITE" id="PS50263">
    <property type="entry name" value="CN_HYDROLASE"/>
    <property type="match status" value="1"/>
</dbReference>
<dbReference type="PROSITE" id="PS51084">
    <property type="entry name" value="HIT_2"/>
    <property type="match status" value="1"/>
</dbReference>
<dbReference type="InterPro" id="IPR036265">
    <property type="entry name" value="HIT-like_sf"/>
</dbReference>
<feature type="domain" description="HIT" evidence="11">
    <location>
        <begin position="346"/>
        <end position="453"/>
    </location>
</feature>
<sequence>MRFSHLKLFSSGFPTLSSTLPFVRKMATKIGLIQMQSTSNKLQNFEQAAKYISEAKTSGVKMVFLPECFDFVGSSVNETLSLSEVLDGPLITNYRSLATRECLWISLGGAHIKTGEHDDDLHNAHIIINSDGQIVGEYHKVHLFDANLNADVVSSTMKTSSSTQSLFSESKSMRAGKNTPVVVENTPVGNLGLAICYDMRFPELAGHLRYAKNAHVLTYPSAYTMCAGEAGHWHTLLRARAIENQCYVVAAAQEGSHNVKRSSYGHSLVIDPWGQIIAEQQNPGPGLLICEIGPFTMPDNNDSTKVMPSMPKIYRVRKSMPVEYHRRLDLFPMSDSGYPRPIKTSDFTFGPHIIKSDCVFYQSALSFAFVNISPLVPGHILVSPIACIQRFCDLTTGQVADLYITVRQIAKRLAEHYSATSLTISIQDGKDAGQSVPHVHVHVLPRKPNDFPENDDIYKALQKHDKVKNRVYRSHEVMSQEAKELRQLYYPYERAE</sequence>
<proteinExistence type="predicted"/>
<evidence type="ECO:0000256" key="4">
    <source>
        <dbReference type="ARBA" id="ARBA00047780"/>
    </source>
</evidence>
<dbReference type="PROSITE" id="PS00892">
    <property type="entry name" value="HIT_1"/>
    <property type="match status" value="1"/>
</dbReference>
<evidence type="ECO:0000256" key="2">
    <source>
        <dbReference type="ARBA" id="ARBA00022741"/>
    </source>
</evidence>
<evidence type="ECO:0000259" key="10">
    <source>
        <dbReference type="PROSITE" id="PS50263"/>
    </source>
</evidence>
<dbReference type="Pfam" id="PF01230">
    <property type="entry name" value="HIT"/>
    <property type="match status" value="1"/>
</dbReference>
<dbReference type="AlphaFoldDB" id="A0AA85IZK9"/>
<evidence type="ECO:0000256" key="3">
    <source>
        <dbReference type="ARBA" id="ARBA00022801"/>
    </source>
</evidence>
<dbReference type="GO" id="GO:0016811">
    <property type="term" value="F:hydrolase activity, acting on carbon-nitrogen (but not peptide) bonds, in linear amides"/>
    <property type="evidence" value="ECO:0007669"/>
    <property type="project" value="InterPro"/>
</dbReference>
<feature type="binding site" evidence="6">
    <location>
        <position position="371"/>
    </location>
    <ligand>
        <name>substrate</name>
    </ligand>
</feature>
<accession>A0AA85IZK9</accession>
<evidence type="ECO:0000256" key="9">
    <source>
        <dbReference type="RuleBase" id="RU366076"/>
    </source>
</evidence>
<dbReference type="CDD" id="cd01275">
    <property type="entry name" value="FHIT"/>
    <property type="match status" value="1"/>
</dbReference>
<feature type="binding site" evidence="6">
    <location>
        <begin position="433"/>
        <end position="436"/>
    </location>
    <ligand>
        <name>substrate</name>
    </ligand>
</feature>
<comment type="catalytic activity">
    <reaction evidence="4 9">
        <text>P(1),P(3)-bis(5'-adenosyl) triphosphate + H2O = AMP + ADP + 2 H(+)</text>
        <dbReference type="Rhea" id="RHEA:13893"/>
        <dbReference type="ChEBI" id="CHEBI:15377"/>
        <dbReference type="ChEBI" id="CHEBI:15378"/>
        <dbReference type="ChEBI" id="CHEBI:58529"/>
        <dbReference type="ChEBI" id="CHEBI:456215"/>
        <dbReference type="ChEBI" id="CHEBI:456216"/>
        <dbReference type="EC" id="3.6.1.29"/>
    </reaction>
</comment>
<feature type="domain" description="CN hydrolase" evidence="10">
    <location>
        <begin position="28"/>
        <end position="294"/>
    </location>
</feature>
<reference evidence="12" key="1">
    <citation type="submission" date="2022-06" db="EMBL/GenBank/DDBJ databases">
        <authorList>
            <person name="Berger JAMES D."/>
            <person name="Berger JAMES D."/>
        </authorList>
    </citation>
    <scope>NUCLEOTIDE SEQUENCE [LARGE SCALE GENOMIC DNA]</scope>
</reference>
<dbReference type="Proteomes" id="UP000050795">
    <property type="component" value="Unassembled WGS sequence"/>
</dbReference>
<evidence type="ECO:0000313" key="12">
    <source>
        <dbReference type="Proteomes" id="UP000050795"/>
    </source>
</evidence>
<feature type="active site" description="Tele-AMP-histidine intermediate" evidence="5">
    <location>
        <position position="440"/>
    </location>
</feature>
<feature type="binding site" evidence="6">
    <location>
        <position position="442"/>
    </location>
    <ligand>
        <name>substrate</name>
    </ligand>
</feature>
<dbReference type="InterPro" id="IPR045254">
    <property type="entry name" value="Nit1/2_C-N_Hydrolase"/>
</dbReference>
<dbReference type="InterPro" id="IPR011146">
    <property type="entry name" value="HIT-like"/>
</dbReference>
<keyword evidence="2 9" id="KW-0547">Nucleotide-binding</keyword>
<dbReference type="SUPFAM" id="SSF54197">
    <property type="entry name" value="HIT-like"/>
    <property type="match status" value="1"/>
</dbReference>
<feature type="short sequence motif" description="Histidine triad motif" evidence="8">
    <location>
        <begin position="438"/>
        <end position="442"/>
    </location>
</feature>
<evidence type="ECO:0000313" key="13">
    <source>
        <dbReference type="WBParaSite" id="TREG1_119820.1"/>
    </source>
</evidence>
<dbReference type="Gene3D" id="3.60.110.10">
    <property type="entry name" value="Carbon-nitrogen hydrolase"/>
    <property type="match status" value="1"/>
</dbReference>
<dbReference type="GO" id="GO:0047710">
    <property type="term" value="F:bis(5'-adenosyl)-triphosphatase activity"/>
    <property type="evidence" value="ECO:0007669"/>
    <property type="project" value="UniProtKB-UniRule"/>
</dbReference>
<organism evidence="12 13">
    <name type="scientific">Trichobilharzia regenti</name>
    <name type="common">Nasal bird schistosome</name>
    <dbReference type="NCBI Taxonomy" id="157069"/>
    <lineage>
        <taxon>Eukaryota</taxon>
        <taxon>Metazoa</taxon>
        <taxon>Spiralia</taxon>
        <taxon>Lophotrochozoa</taxon>
        <taxon>Platyhelminthes</taxon>
        <taxon>Trematoda</taxon>
        <taxon>Digenea</taxon>
        <taxon>Strigeidida</taxon>
        <taxon>Schistosomatoidea</taxon>
        <taxon>Schistosomatidae</taxon>
        <taxon>Trichobilharzia</taxon>
    </lineage>
</organism>
<evidence type="ECO:0000256" key="7">
    <source>
        <dbReference type="PIRSR" id="PIRSR639383-3"/>
    </source>
</evidence>
<feature type="binding site" evidence="6">
    <location>
        <position position="352"/>
    </location>
    <ligand>
        <name>substrate</name>
    </ligand>
</feature>
<dbReference type="PANTHER" id="PTHR23088:SF27">
    <property type="entry name" value="DEAMINATED GLUTATHIONE AMIDASE"/>
    <property type="match status" value="1"/>
</dbReference>
<dbReference type="WBParaSite" id="TREG1_119820.1">
    <property type="protein sequence ID" value="TREG1_119820.1"/>
    <property type="gene ID" value="TREG1_119820"/>
</dbReference>
<keyword evidence="12" id="KW-1185">Reference proteome</keyword>
<dbReference type="EC" id="3.6.1.29" evidence="1 9"/>
<dbReference type="FunFam" id="3.30.428.10:FF:000011">
    <property type="entry name" value="Fragile histidine triad"/>
    <property type="match status" value="1"/>
</dbReference>
<dbReference type="InterPro" id="IPR003010">
    <property type="entry name" value="C-N_Hydrolase"/>
</dbReference>